<gene>
    <name evidence="7" type="primary">LOC112281795</name>
</gene>
<evidence type="ECO:0000256" key="4">
    <source>
        <dbReference type="ARBA" id="ARBA00023125"/>
    </source>
</evidence>
<dbReference type="EMBL" id="ABEU02000004">
    <property type="status" value="NOT_ANNOTATED_CDS"/>
    <property type="molecule type" value="Genomic_DNA"/>
</dbReference>
<feature type="region of interest" description="Disordered" evidence="5">
    <location>
        <begin position="1"/>
        <end position="20"/>
    </location>
</feature>
<sequence length="154" mass="16819">MRGRSHDWTEGPFAHPGEKARRCNPRRYEDSGTACREFRKRELSERRCVRVWVYGGCLRWQRRHRKRRQEIGAQGITKGCREPVHGGATIERRGDTAVSGVVSKAALTDASGVGTLVACGSLAEVEDGADIDSVNDDPDGRRAGGAAGGERAKT</sequence>
<dbReference type="InParanoid" id="A0A7I4DTJ4"/>
<dbReference type="PANTHER" id="PTHR14493">
    <property type="entry name" value="UNKEMPT FAMILY MEMBER"/>
    <property type="match status" value="1"/>
</dbReference>
<evidence type="ECO:0000259" key="6">
    <source>
        <dbReference type="Pfam" id="PF25512"/>
    </source>
</evidence>
<dbReference type="GO" id="GO:0008270">
    <property type="term" value="F:zinc ion binding"/>
    <property type="evidence" value="ECO:0007669"/>
    <property type="project" value="UniProtKB-KW"/>
</dbReference>
<keyword evidence="8" id="KW-1185">Reference proteome</keyword>
<proteinExistence type="predicted"/>
<keyword evidence="2" id="KW-0863">Zinc-finger</keyword>
<dbReference type="InterPro" id="IPR057444">
    <property type="entry name" value="Znf-CCCH_AtC3H23-like"/>
</dbReference>
<keyword evidence="1" id="KW-0479">Metal-binding</keyword>
<dbReference type="PANTHER" id="PTHR14493:SF90">
    <property type="entry name" value="ZINC FINGER CCCH DOMAIN-CONTAINING PROTEIN 2"/>
    <property type="match status" value="1"/>
</dbReference>
<evidence type="ECO:0000256" key="3">
    <source>
        <dbReference type="ARBA" id="ARBA00022833"/>
    </source>
</evidence>
<organism evidence="7 8">
    <name type="scientific">Physcomitrium patens</name>
    <name type="common">Spreading-leaved earth moss</name>
    <name type="synonym">Physcomitrella patens</name>
    <dbReference type="NCBI Taxonomy" id="3218"/>
    <lineage>
        <taxon>Eukaryota</taxon>
        <taxon>Viridiplantae</taxon>
        <taxon>Streptophyta</taxon>
        <taxon>Embryophyta</taxon>
        <taxon>Bryophyta</taxon>
        <taxon>Bryophytina</taxon>
        <taxon>Bryopsida</taxon>
        <taxon>Funariidae</taxon>
        <taxon>Funariales</taxon>
        <taxon>Funariaceae</taxon>
        <taxon>Physcomitrium</taxon>
    </lineage>
</organism>
<feature type="region of interest" description="Disordered" evidence="5">
    <location>
        <begin position="129"/>
        <end position="154"/>
    </location>
</feature>
<evidence type="ECO:0000256" key="2">
    <source>
        <dbReference type="ARBA" id="ARBA00022771"/>
    </source>
</evidence>
<dbReference type="Pfam" id="PF25512">
    <property type="entry name" value="zf-CCCH_AtC3H23"/>
    <property type="match status" value="1"/>
</dbReference>
<reference evidence="7" key="3">
    <citation type="submission" date="2020-12" db="UniProtKB">
        <authorList>
            <consortium name="EnsemblPlants"/>
        </authorList>
    </citation>
    <scope>IDENTIFICATION</scope>
</reference>
<feature type="domain" description="AtC3H23-like CCCH zinc finger" evidence="6">
    <location>
        <begin position="1"/>
        <end position="22"/>
    </location>
</feature>
<evidence type="ECO:0000256" key="5">
    <source>
        <dbReference type="SAM" id="MobiDB-lite"/>
    </source>
</evidence>
<dbReference type="Gramene" id="Pp3c4_80V3.3">
    <property type="protein sequence ID" value="Pp3c4_80V3.3"/>
    <property type="gene ID" value="Pp3c4_80"/>
</dbReference>
<evidence type="ECO:0000313" key="7">
    <source>
        <dbReference type="EnsemblPlants" id="Pp3c4_80V3.3"/>
    </source>
</evidence>
<dbReference type="AlphaFoldDB" id="A0A7I4DTJ4"/>
<reference evidence="7 8" key="2">
    <citation type="journal article" date="2018" name="Plant J.">
        <title>The Physcomitrella patens chromosome-scale assembly reveals moss genome structure and evolution.</title>
        <authorList>
            <person name="Lang D."/>
            <person name="Ullrich K.K."/>
            <person name="Murat F."/>
            <person name="Fuchs J."/>
            <person name="Jenkins J."/>
            <person name="Haas F.B."/>
            <person name="Piednoel M."/>
            <person name="Gundlach H."/>
            <person name="Van Bel M."/>
            <person name="Meyberg R."/>
            <person name="Vives C."/>
            <person name="Morata J."/>
            <person name="Symeonidi A."/>
            <person name="Hiss M."/>
            <person name="Muchero W."/>
            <person name="Kamisugi Y."/>
            <person name="Saleh O."/>
            <person name="Blanc G."/>
            <person name="Decker E.L."/>
            <person name="van Gessel N."/>
            <person name="Grimwood J."/>
            <person name="Hayes R.D."/>
            <person name="Graham S.W."/>
            <person name="Gunter L.E."/>
            <person name="McDaniel S.F."/>
            <person name="Hoernstein S.N.W."/>
            <person name="Larsson A."/>
            <person name="Li F.W."/>
            <person name="Perroud P.F."/>
            <person name="Phillips J."/>
            <person name="Ranjan P."/>
            <person name="Rokshar D.S."/>
            <person name="Rothfels C.J."/>
            <person name="Schneider L."/>
            <person name="Shu S."/>
            <person name="Stevenson D.W."/>
            <person name="Thummler F."/>
            <person name="Tillich M."/>
            <person name="Villarreal Aguilar J.C."/>
            <person name="Widiez T."/>
            <person name="Wong G.K."/>
            <person name="Wymore A."/>
            <person name="Zhang Y."/>
            <person name="Zimmer A.D."/>
            <person name="Quatrano R.S."/>
            <person name="Mayer K.F.X."/>
            <person name="Goodstein D."/>
            <person name="Casacuberta J.M."/>
            <person name="Vandepoele K."/>
            <person name="Reski R."/>
            <person name="Cuming A.C."/>
            <person name="Tuskan G.A."/>
            <person name="Maumus F."/>
            <person name="Salse J."/>
            <person name="Schmutz J."/>
            <person name="Rensing S.A."/>
        </authorList>
    </citation>
    <scope>NUCLEOTIDE SEQUENCE [LARGE SCALE GENOMIC DNA]</scope>
    <source>
        <strain evidence="7 8">cv. Gransden 2004</strain>
    </source>
</reference>
<dbReference type="Proteomes" id="UP000006727">
    <property type="component" value="Chromosome 4"/>
</dbReference>
<dbReference type="InterPro" id="IPR045234">
    <property type="entry name" value="Unkempt-like"/>
</dbReference>
<name>A0A7I4DTJ4_PHYPA</name>
<keyword evidence="4" id="KW-0238">DNA-binding</keyword>
<keyword evidence="3" id="KW-0862">Zinc</keyword>
<accession>A0A7I4DTJ4</accession>
<dbReference type="GO" id="GO:0003677">
    <property type="term" value="F:DNA binding"/>
    <property type="evidence" value="ECO:0007669"/>
    <property type="project" value="UniProtKB-KW"/>
</dbReference>
<dbReference type="EnsemblPlants" id="Pp3c4_80V3.3">
    <property type="protein sequence ID" value="Pp3c4_80V3.3"/>
    <property type="gene ID" value="Pp3c4_80"/>
</dbReference>
<protein>
    <recommendedName>
        <fullName evidence="6">AtC3H23-like CCCH zinc finger domain-containing protein</fullName>
    </recommendedName>
</protein>
<evidence type="ECO:0000256" key="1">
    <source>
        <dbReference type="ARBA" id="ARBA00022723"/>
    </source>
</evidence>
<reference evidence="7 8" key="1">
    <citation type="journal article" date="2008" name="Science">
        <title>The Physcomitrella genome reveals evolutionary insights into the conquest of land by plants.</title>
        <authorList>
            <person name="Rensing S."/>
            <person name="Lang D."/>
            <person name="Zimmer A."/>
            <person name="Terry A."/>
            <person name="Salamov A."/>
            <person name="Shapiro H."/>
            <person name="Nishiyama T."/>
            <person name="Perroud P.-F."/>
            <person name="Lindquist E."/>
            <person name="Kamisugi Y."/>
            <person name="Tanahashi T."/>
            <person name="Sakakibara K."/>
            <person name="Fujita T."/>
            <person name="Oishi K."/>
            <person name="Shin-I T."/>
            <person name="Kuroki Y."/>
            <person name="Toyoda A."/>
            <person name="Suzuki Y."/>
            <person name="Hashimoto A."/>
            <person name="Yamaguchi K."/>
            <person name="Sugano A."/>
            <person name="Kohara Y."/>
            <person name="Fujiyama A."/>
            <person name="Anterola A."/>
            <person name="Aoki S."/>
            <person name="Ashton N."/>
            <person name="Barbazuk W.B."/>
            <person name="Barker E."/>
            <person name="Bennetzen J."/>
            <person name="Bezanilla M."/>
            <person name="Blankenship R."/>
            <person name="Cho S.H."/>
            <person name="Dutcher S."/>
            <person name="Estelle M."/>
            <person name="Fawcett J.A."/>
            <person name="Gundlach H."/>
            <person name="Hanada K."/>
            <person name="Heyl A."/>
            <person name="Hicks K.A."/>
            <person name="Hugh J."/>
            <person name="Lohr M."/>
            <person name="Mayer K."/>
            <person name="Melkozernov A."/>
            <person name="Murata T."/>
            <person name="Nelson D."/>
            <person name="Pils B."/>
            <person name="Prigge M."/>
            <person name="Reiss B."/>
            <person name="Renner T."/>
            <person name="Rombauts S."/>
            <person name="Rushton P."/>
            <person name="Sanderfoot A."/>
            <person name="Schween G."/>
            <person name="Shiu S.-H."/>
            <person name="Stueber K."/>
            <person name="Theodoulou F.L."/>
            <person name="Tu H."/>
            <person name="Van de Peer Y."/>
            <person name="Verrier P.J."/>
            <person name="Waters E."/>
            <person name="Wood A."/>
            <person name="Yang L."/>
            <person name="Cove D."/>
            <person name="Cuming A."/>
            <person name="Hasebe M."/>
            <person name="Lucas S."/>
            <person name="Mishler D.B."/>
            <person name="Reski R."/>
            <person name="Grigoriev I."/>
            <person name="Quatrano R.S."/>
            <person name="Boore J.L."/>
        </authorList>
    </citation>
    <scope>NUCLEOTIDE SEQUENCE [LARGE SCALE GENOMIC DNA]</scope>
    <source>
        <strain evidence="7 8">cv. Gransden 2004</strain>
    </source>
</reference>
<evidence type="ECO:0000313" key="8">
    <source>
        <dbReference type="Proteomes" id="UP000006727"/>
    </source>
</evidence>